<dbReference type="SUPFAM" id="SSF48150">
    <property type="entry name" value="DNA-glycosylase"/>
    <property type="match status" value="1"/>
</dbReference>
<sequence>MKFFLFSKISFEIPEPIALIECYCYQNDFYSRYDLLEDKKIEDVNKIGARIKKEVLSECKKITERTKSLNIFKYNLEQLLNLDEKDRDEQIKELNESVIQELLKINGIGLSTATKILHTLYPKIIPMIDSLLQKKYRRVINDGWTEKRADEIFIDFYNNLKMGSN</sequence>
<gene>
    <name evidence="1" type="ORF">S01H1_25733</name>
</gene>
<comment type="caution">
    <text evidence="1">The sequence shown here is derived from an EMBL/GenBank/DDBJ whole genome shotgun (WGS) entry which is preliminary data.</text>
</comment>
<protein>
    <submittedName>
        <fullName evidence="1">Uncharacterized protein</fullName>
    </submittedName>
</protein>
<name>X0TEC3_9ZZZZ</name>
<reference evidence="1" key="1">
    <citation type="journal article" date="2014" name="Front. Microbiol.">
        <title>High frequency of phylogenetically diverse reductive dehalogenase-homologous genes in deep subseafloor sedimentary metagenomes.</title>
        <authorList>
            <person name="Kawai M."/>
            <person name="Futagami T."/>
            <person name="Toyoda A."/>
            <person name="Takaki Y."/>
            <person name="Nishi S."/>
            <person name="Hori S."/>
            <person name="Arai W."/>
            <person name="Tsubouchi T."/>
            <person name="Morono Y."/>
            <person name="Uchiyama I."/>
            <person name="Ito T."/>
            <person name="Fujiyama A."/>
            <person name="Inagaki F."/>
            <person name="Takami H."/>
        </authorList>
    </citation>
    <scope>NUCLEOTIDE SEQUENCE</scope>
    <source>
        <strain evidence="1">Expedition CK06-06</strain>
    </source>
</reference>
<accession>X0TEC3</accession>
<organism evidence="1">
    <name type="scientific">marine sediment metagenome</name>
    <dbReference type="NCBI Taxonomy" id="412755"/>
    <lineage>
        <taxon>unclassified sequences</taxon>
        <taxon>metagenomes</taxon>
        <taxon>ecological metagenomes</taxon>
    </lineage>
</organism>
<dbReference type="EMBL" id="BARS01015567">
    <property type="protein sequence ID" value="GAF91893.1"/>
    <property type="molecule type" value="Genomic_DNA"/>
</dbReference>
<dbReference type="AlphaFoldDB" id="X0TEC3"/>
<dbReference type="GO" id="GO:0003824">
    <property type="term" value="F:catalytic activity"/>
    <property type="evidence" value="ECO:0007669"/>
    <property type="project" value="InterPro"/>
</dbReference>
<feature type="non-terminal residue" evidence="1">
    <location>
        <position position="165"/>
    </location>
</feature>
<evidence type="ECO:0000313" key="1">
    <source>
        <dbReference type="EMBL" id="GAF91893.1"/>
    </source>
</evidence>
<dbReference type="GO" id="GO:0006281">
    <property type="term" value="P:DNA repair"/>
    <property type="evidence" value="ECO:0007669"/>
    <property type="project" value="InterPro"/>
</dbReference>
<proteinExistence type="predicted"/>
<dbReference type="InterPro" id="IPR011257">
    <property type="entry name" value="DNA_glycosylase"/>
</dbReference>